<name>A0A918RUN3_9ACTN</name>
<organism evidence="1 2">
    <name type="scientific">Streptomyces echinoruber</name>
    <dbReference type="NCBI Taxonomy" id="68898"/>
    <lineage>
        <taxon>Bacteria</taxon>
        <taxon>Bacillati</taxon>
        <taxon>Actinomycetota</taxon>
        <taxon>Actinomycetes</taxon>
        <taxon>Kitasatosporales</taxon>
        <taxon>Streptomycetaceae</taxon>
        <taxon>Streptomyces</taxon>
    </lineage>
</organism>
<accession>A0A918RUN3</accession>
<dbReference type="Proteomes" id="UP000623010">
    <property type="component" value="Unassembled WGS sequence"/>
</dbReference>
<sequence>MADRLPDWMLHSLSLPRLKRYIRAARGDARAAVRLYWWNIEASAALYGPLHCLEIALRNRLHHRLETAYGRPDWWTGAPLNARGQRLVAEARAKCARRGSRRVTADDVVAELTFGFWVSLLSSASGYDRYFWVPVLHRAFPHYSGRRDALYDGLSSLVLLRNRVMHHEPVHHRDLAADHDKIYRVLGYLDPELAAEARAMDRFPTVYAGKEDALRGNWPPRF</sequence>
<comment type="caution">
    <text evidence="1">The sequence shown here is derived from an EMBL/GenBank/DDBJ whole genome shotgun (WGS) entry which is preliminary data.</text>
</comment>
<protein>
    <recommendedName>
        <fullName evidence="3">Abi-like protein</fullName>
    </recommendedName>
</protein>
<reference evidence="1" key="1">
    <citation type="journal article" date="2014" name="Int. J. Syst. Evol. Microbiol.">
        <title>Complete genome sequence of Corynebacterium casei LMG S-19264T (=DSM 44701T), isolated from a smear-ripened cheese.</title>
        <authorList>
            <consortium name="US DOE Joint Genome Institute (JGI-PGF)"/>
            <person name="Walter F."/>
            <person name="Albersmeier A."/>
            <person name="Kalinowski J."/>
            <person name="Ruckert C."/>
        </authorList>
    </citation>
    <scope>NUCLEOTIDE SEQUENCE</scope>
    <source>
        <strain evidence="1">JCM 5016</strain>
    </source>
</reference>
<dbReference type="AlphaFoldDB" id="A0A918RUN3"/>
<evidence type="ECO:0000313" key="1">
    <source>
        <dbReference type="EMBL" id="GHA09252.1"/>
    </source>
</evidence>
<reference evidence="1" key="2">
    <citation type="submission" date="2020-09" db="EMBL/GenBank/DDBJ databases">
        <authorList>
            <person name="Sun Q."/>
            <person name="Ohkuma M."/>
        </authorList>
    </citation>
    <scope>NUCLEOTIDE SEQUENCE</scope>
    <source>
        <strain evidence="1">JCM 5016</strain>
    </source>
</reference>
<keyword evidence="2" id="KW-1185">Reference proteome</keyword>
<proteinExistence type="predicted"/>
<dbReference type="RefSeq" id="WP_190060220.1">
    <property type="nucleotide sequence ID" value="NZ_BMWH01000029.1"/>
</dbReference>
<dbReference type="EMBL" id="BMWH01000029">
    <property type="protein sequence ID" value="GHA09252.1"/>
    <property type="molecule type" value="Genomic_DNA"/>
</dbReference>
<evidence type="ECO:0008006" key="3">
    <source>
        <dbReference type="Google" id="ProtNLM"/>
    </source>
</evidence>
<evidence type="ECO:0000313" key="2">
    <source>
        <dbReference type="Proteomes" id="UP000623010"/>
    </source>
</evidence>
<gene>
    <name evidence="1" type="ORF">GCM10010389_55430</name>
</gene>